<sequence>MIASTCLGVGRMDETSQKIIDATMSLIRDKGYVATTTKDIARLAGVNECTLFRKFQNKKDIVLHGVSQEKWRAHVTPELFKNVQWELEPDLEMFMNAYMDKITPDFVNLSIGLRAPQLYEETASMIMKVPQAFISSLTEYFRKMEELGKIPHYDFESLAMTVFSSTFGYTFLNASFGQNLTDVGREEFIKNSVKIFVNGIVQK</sequence>
<reference evidence="4 5" key="1">
    <citation type="submission" date="2018-01" db="EMBL/GenBank/DDBJ databases">
        <authorList>
            <person name="Gaut B.S."/>
            <person name="Morton B.R."/>
            <person name="Clegg M.T."/>
            <person name="Duvall M.R."/>
        </authorList>
    </citation>
    <scope>NUCLEOTIDE SEQUENCE [LARGE SCALE GENOMIC DNA]</scope>
    <source>
        <strain evidence="4">GP69</strain>
    </source>
</reference>
<dbReference type="AlphaFoldDB" id="A0A2K4ZBN6"/>
<evidence type="ECO:0000256" key="2">
    <source>
        <dbReference type="PROSITE-ProRule" id="PRU00335"/>
    </source>
</evidence>
<dbReference type="Gene3D" id="1.10.357.10">
    <property type="entry name" value="Tetracycline Repressor, domain 2"/>
    <property type="match status" value="1"/>
</dbReference>
<dbReference type="EMBL" id="OFSM01000002">
    <property type="protein sequence ID" value="SOY27874.1"/>
    <property type="molecule type" value="Genomic_DNA"/>
</dbReference>
<protein>
    <submittedName>
        <fullName evidence="4">DNA-binding transcriptional repressor AcrR</fullName>
    </submittedName>
</protein>
<dbReference type="InterPro" id="IPR009057">
    <property type="entry name" value="Homeodomain-like_sf"/>
</dbReference>
<dbReference type="GO" id="GO:0003700">
    <property type="term" value="F:DNA-binding transcription factor activity"/>
    <property type="evidence" value="ECO:0007669"/>
    <property type="project" value="TreeGrafter"/>
</dbReference>
<name>A0A2K4ZBN6_9FIRM</name>
<evidence type="ECO:0000259" key="3">
    <source>
        <dbReference type="PROSITE" id="PS50977"/>
    </source>
</evidence>
<keyword evidence="1 2" id="KW-0238">DNA-binding</keyword>
<dbReference type="PRINTS" id="PR00455">
    <property type="entry name" value="HTHTETR"/>
</dbReference>
<dbReference type="PANTHER" id="PTHR30055:SF226">
    <property type="entry name" value="HTH-TYPE TRANSCRIPTIONAL REGULATOR PKSA"/>
    <property type="match status" value="1"/>
</dbReference>
<keyword evidence="5" id="KW-1185">Reference proteome</keyword>
<accession>A0A2K4ZBN6</accession>
<evidence type="ECO:0000313" key="4">
    <source>
        <dbReference type="EMBL" id="SOY27874.1"/>
    </source>
</evidence>
<dbReference type="SUPFAM" id="SSF46689">
    <property type="entry name" value="Homeodomain-like"/>
    <property type="match status" value="1"/>
</dbReference>
<organism evidence="4 5">
    <name type="scientific">Acetatifactor muris</name>
    <dbReference type="NCBI Taxonomy" id="879566"/>
    <lineage>
        <taxon>Bacteria</taxon>
        <taxon>Bacillati</taxon>
        <taxon>Bacillota</taxon>
        <taxon>Clostridia</taxon>
        <taxon>Lachnospirales</taxon>
        <taxon>Lachnospiraceae</taxon>
        <taxon>Acetatifactor</taxon>
    </lineage>
</organism>
<evidence type="ECO:0000313" key="5">
    <source>
        <dbReference type="Proteomes" id="UP000236311"/>
    </source>
</evidence>
<feature type="domain" description="HTH tetR-type" evidence="3">
    <location>
        <begin position="13"/>
        <end position="73"/>
    </location>
</feature>
<gene>
    <name evidence="4" type="ORF">AMURIS_00579</name>
</gene>
<dbReference type="Pfam" id="PF00440">
    <property type="entry name" value="TetR_N"/>
    <property type="match status" value="1"/>
</dbReference>
<dbReference type="InterPro" id="IPR001647">
    <property type="entry name" value="HTH_TetR"/>
</dbReference>
<dbReference type="InterPro" id="IPR050109">
    <property type="entry name" value="HTH-type_TetR-like_transc_reg"/>
</dbReference>
<evidence type="ECO:0000256" key="1">
    <source>
        <dbReference type="ARBA" id="ARBA00023125"/>
    </source>
</evidence>
<dbReference type="PROSITE" id="PS50977">
    <property type="entry name" value="HTH_TETR_2"/>
    <property type="match status" value="1"/>
</dbReference>
<dbReference type="Proteomes" id="UP000236311">
    <property type="component" value="Unassembled WGS sequence"/>
</dbReference>
<proteinExistence type="predicted"/>
<dbReference type="GO" id="GO:0000976">
    <property type="term" value="F:transcription cis-regulatory region binding"/>
    <property type="evidence" value="ECO:0007669"/>
    <property type="project" value="TreeGrafter"/>
</dbReference>
<dbReference type="PANTHER" id="PTHR30055">
    <property type="entry name" value="HTH-TYPE TRANSCRIPTIONAL REGULATOR RUTR"/>
    <property type="match status" value="1"/>
</dbReference>
<feature type="DNA-binding region" description="H-T-H motif" evidence="2">
    <location>
        <begin position="36"/>
        <end position="55"/>
    </location>
</feature>